<dbReference type="EMBL" id="MU854568">
    <property type="protein sequence ID" value="KAK4032869.1"/>
    <property type="molecule type" value="Genomic_DNA"/>
</dbReference>
<organism evidence="2 3">
    <name type="scientific">Parachaetomium inaequale</name>
    <dbReference type="NCBI Taxonomy" id="2588326"/>
    <lineage>
        <taxon>Eukaryota</taxon>
        <taxon>Fungi</taxon>
        <taxon>Dikarya</taxon>
        <taxon>Ascomycota</taxon>
        <taxon>Pezizomycotina</taxon>
        <taxon>Sordariomycetes</taxon>
        <taxon>Sordariomycetidae</taxon>
        <taxon>Sordariales</taxon>
        <taxon>Chaetomiaceae</taxon>
        <taxon>Parachaetomium</taxon>
    </lineage>
</organism>
<name>A0AAN6P6W7_9PEZI</name>
<dbReference type="Pfam" id="PF13472">
    <property type="entry name" value="Lipase_GDSL_2"/>
    <property type="match status" value="1"/>
</dbReference>
<evidence type="ECO:0000313" key="2">
    <source>
        <dbReference type="EMBL" id="KAK4032869.1"/>
    </source>
</evidence>
<protein>
    <submittedName>
        <fullName evidence="2">SGNH hydrolase-type esterase domain-containing protein</fullName>
    </submittedName>
</protein>
<reference evidence="3" key="1">
    <citation type="journal article" date="2023" name="Mol. Phylogenet. Evol.">
        <title>Genome-scale phylogeny and comparative genomics of the fungal order Sordariales.</title>
        <authorList>
            <person name="Hensen N."/>
            <person name="Bonometti L."/>
            <person name="Westerberg I."/>
            <person name="Brannstrom I.O."/>
            <person name="Guillou S."/>
            <person name="Cros-Aarteil S."/>
            <person name="Calhoun S."/>
            <person name="Haridas S."/>
            <person name="Kuo A."/>
            <person name="Mondo S."/>
            <person name="Pangilinan J."/>
            <person name="Riley R."/>
            <person name="LaButti K."/>
            <person name="Andreopoulos B."/>
            <person name="Lipzen A."/>
            <person name="Chen C."/>
            <person name="Yan M."/>
            <person name="Daum C."/>
            <person name="Ng V."/>
            <person name="Clum A."/>
            <person name="Steindorff A."/>
            <person name="Ohm R.A."/>
            <person name="Martin F."/>
            <person name="Silar P."/>
            <person name="Natvig D.O."/>
            <person name="Lalanne C."/>
            <person name="Gautier V."/>
            <person name="Ament-Velasquez S.L."/>
            <person name="Kruys A."/>
            <person name="Hutchinson M.I."/>
            <person name="Powell A.J."/>
            <person name="Barry K."/>
            <person name="Miller A.N."/>
            <person name="Grigoriev I.V."/>
            <person name="Debuchy R."/>
            <person name="Gladieux P."/>
            <person name="Hiltunen Thoren M."/>
            <person name="Johannesson H."/>
        </authorList>
    </citation>
    <scope>NUCLEOTIDE SEQUENCE [LARGE SCALE GENOMIC DNA]</scope>
    <source>
        <strain evidence="3">CBS 284.82</strain>
    </source>
</reference>
<dbReference type="PANTHER" id="PTHR37981:SF1">
    <property type="entry name" value="SGNH HYDROLASE-TYPE ESTERASE DOMAIN-CONTAINING PROTEIN"/>
    <property type="match status" value="1"/>
</dbReference>
<dbReference type="Gene3D" id="3.40.50.1110">
    <property type="entry name" value="SGNH hydrolase"/>
    <property type="match status" value="1"/>
</dbReference>
<evidence type="ECO:0000259" key="1">
    <source>
        <dbReference type="Pfam" id="PF13472"/>
    </source>
</evidence>
<keyword evidence="2" id="KW-0378">Hydrolase</keyword>
<dbReference type="CDD" id="cd01823">
    <property type="entry name" value="SEST_like"/>
    <property type="match status" value="1"/>
</dbReference>
<accession>A0AAN6P6W7</accession>
<dbReference type="Pfam" id="PF18647">
    <property type="entry name" value="Fungal_lectin_2"/>
    <property type="match status" value="1"/>
</dbReference>
<feature type="domain" description="SGNH hydrolase-type esterase" evidence="1">
    <location>
        <begin position="43"/>
        <end position="235"/>
    </location>
</feature>
<dbReference type="PANTHER" id="PTHR37981">
    <property type="entry name" value="LIPASE 2"/>
    <property type="match status" value="1"/>
</dbReference>
<dbReference type="AlphaFoldDB" id="A0AAN6P6W7"/>
<dbReference type="GO" id="GO:0006629">
    <property type="term" value="P:lipid metabolic process"/>
    <property type="evidence" value="ECO:0007669"/>
    <property type="project" value="TreeGrafter"/>
</dbReference>
<dbReference type="SUPFAM" id="SSF52266">
    <property type="entry name" value="SGNH hydrolase"/>
    <property type="match status" value="1"/>
</dbReference>
<dbReference type="InterPro" id="IPR036514">
    <property type="entry name" value="SGNH_hydro_sf"/>
</dbReference>
<proteinExistence type="predicted"/>
<dbReference type="GO" id="GO:0016788">
    <property type="term" value="F:hydrolase activity, acting on ester bonds"/>
    <property type="evidence" value="ECO:0007669"/>
    <property type="project" value="InterPro"/>
</dbReference>
<comment type="caution">
    <text evidence="2">The sequence shown here is derived from an EMBL/GenBank/DDBJ whole genome shotgun (WGS) entry which is preliminary data.</text>
</comment>
<evidence type="ECO:0000313" key="3">
    <source>
        <dbReference type="Proteomes" id="UP001303115"/>
    </source>
</evidence>
<dbReference type="InterPro" id="IPR037460">
    <property type="entry name" value="SEST-like"/>
</dbReference>
<gene>
    <name evidence="2" type="ORF">C8A01DRAFT_50437</name>
</gene>
<dbReference type="InterPro" id="IPR013830">
    <property type="entry name" value="SGNH_hydro"/>
</dbReference>
<keyword evidence="3" id="KW-1185">Reference proteome</keyword>
<sequence length="671" mass="75059">MVLPWQKSAVNDNVSHTDGNVNSVLVRRDDNPADFGWIKRWAAIGDSFTAGIGSGHQLGSAFHNKDDWKCSRYDESYPMVLNAAFGPSVNNFQFVACSGDRTGGIYDQANKVSGDLDLVIMTAGGNDLCLADILKACVFMSYDGEDVCQTAMNKAKENIGGILKPNIRAVLDAINPKMKKDSIIVYNGYAQFFNTDEEDVCAKNQDWGWARIKPTWWGKSPLPLTVSRRKAFNSLVIGINDAIRDVVNEVAKSGTKNYWIGFSDWDKWAWEGVRGQFCDPMSSGYYPDDKQPDLQFFKPNTHIYTGDNMELKKRDDVMARYLAAGHSEEEAEEMALVEEMNYMINEQEAERAHKLSLFRRSIYASVLYNSPNPRAEVLHQLNPRAAPSPPGCPSDGGFDPTFGLGLPDMFAKMFHPNEKGHITIASYAVEKMMQLRARVLGKDASCSIVVDEFRCHGKDDGSRGYASGARMNENYRDFCDSVKAPANTKGWNFEKTYHQDTPDQHTISIDLSDKEGAFVKEECLDAFYRITNGCDDDGSINPLWWKGGGFYRKGERTYAIDIKRTNRPWPPPREPHGDCDSQYKVVLSSFFLHGGGWATDDFGQSLKKSVGSCIGSTPTSWKFWYYDEPDKDGNEWAASMNTPIWYNARCFDNNKSQRGAGGFTNGCKGSG</sequence>
<dbReference type="Proteomes" id="UP001303115">
    <property type="component" value="Unassembled WGS sequence"/>
</dbReference>